<protein>
    <submittedName>
        <fullName evidence="1">Uncharacterized protein</fullName>
    </submittedName>
</protein>
<accession>A0A919JBZ1</accession>
<reference evidence="1" key="1">
    <citation type="submission" date="2021-01" db="EMBL/GenBank/DDBJ databases">
        <title>Whole genome shotgun sequence of Actinoplanes nipponensis NBRC 14063.</title>
        <authorList>
            <person name="Komaki H."/>
            <person name="Tamura T."/>
        </authorList>
    </citation>
    <scope>NUCLEOTIDE SEQUENCE</scope>
    <source>
        <strain evidence="1">NBRC 14063</strain>
    </source>
</reference>
<dbReference type="RefSeq" id="WP_203764105.1">
    <property type="nucleotide sequence ID" value="NZ_BAAAYJ010000103.1"/>
</dbReference>
<comment type="caution">
    <text evidence="1">The sequence shown here is derived from an EMBL/GenBank/DDBJ whole genome shotgun (WGS) entry which is preliminary data.</text>
</comment>
<proteinExistence type="predicted"/>
<organism evidence="1 2">
    <name type="scientific">Actinoplanes nipponensis</name>
    <dbReference type="NCBI Taxonomy" id="135950"/>
    <lineage>
        <taxon>Bacteria</taxon>
        <taxon>Bacillati</taxon>
        <taxon>Actinomycetota</taxon>
        <taxon>Actinomycetes</taxon>
        <taxon>Micromonosporales</taxon>
        <taxon>Micromonosporaceae</taxon>
        <taxon>Actinoplanes</taxon>
    </lineage>
</organism>
<gene>
    <name evidence="1" type="ORF">Ani05nite_05520</name>
</gene>
<dbReference type="Proteomes" id="UP000647172">
    <property type="component" value="Unassembled WGS sequence"/>
</dbReference>
<evidence type="ECO:0000313" key="1">
    <source>
        <dbReference type="EMBL" id="GIE47018.1"/>
    </source>
</evidence>
<dbReference type="AlphaFoldDB" id="A0A919JBZ1"/>
<name>A0A919JBZ1_9ACTN</name>
<sequence>MTTPAPEVHDISETGKELWDYLTGKEAAISYTFSDMEVQVPRRTGDDSPRATWKINGTVQITTADRDTAR</sequence>
<keyword evidence="2" id="KW-1185">Reference proteome</keyword>
<dbReference type="EMBL" id="BOMQ01000008">
    <property type="protein sequence ID" value="GIE47018.1"/>
    <property type="molecule type" value="Genomic_DNA"/>
</dbReference>
<evidence type="ECO:0000313" key="2">
    <source>
        <dbReference type="Proteomes" id="UP000647172"/>
    </source>
</evidence>